<sequence length="94" mass="11257">MINPLTLFKAYFNRQPVSDLADINCSFPDEWANISLEKKRAKNAENEEDIRFESPVDKRERGGHLVRLRRFFFYSYSAFFLSLLHTRLFRIHSQ</sequence>
<dbReference type="AlphaFoldDB" id="A0AAV4QLN1"/>
<dbReference type="Proteomes" id="UP001054945">
    <property type="component" value="Unassembled WGS sequence"/>
</dbReference>
<reference evidence="1 2" key="1">
    <citation type="submission" date="2021-06" db="EMBL/GenBank/DDBJ databases">
        <title>Caerostris extrusa draft genome.</title>
        <authorList>
            <person name="Kono N."/>
            <person name="Arakawa K."/>
        </authorList>
    </citation>
    <scope>NUCLEOTIDE SEQUENCE [LARGE SCALE GENOMIC DNA]</scope>
</reference>
<evidence type="ECO:0000313" key="2">
    <source>
        <dbReference type="Proteomes" id="UP001054945"/>
    </source>
</evidence>
<accession>A0AAV4QLN1</accession>
<dbReference type="EMBL" id="BPLR01006352">
    <property type="protein sequence ID" value="GIY09276.1"/>
    <property type="molecule type" value="Genomic_DNA"/>
</dbReference>
<comment type="caution">
    <text evidence="1">The sequence shown here is derived from an EMBL/GenBank/DDBJ whole genome shotgun (WGS) entry which is preliminary data.</text>
</comment>
<evidence type="ECO:0000313" key="1">
    <source>
        <dbReference type="EMBL" id="GIY09276.1"/>
    </source>
</evidence>
<keyword evidence="2" id="KW-1185">Reference proteome</keyword>
<gene>
    <name evidence="1" type="ORF">CEXT_140991</name>
</gene>
<name>A0AAV4QLN1_CAEEX</name>
<protein>
    <submittedName>
        <fullName evidence="1">Uncharacterized protein</fullName>
    </submittedName>
</protein>
<organism evidence="1 2">
    <name type="scientific">Caerostris extrusa</name>
    <name type="common">Bark spider</name>
    <name type="synonym">Caerostris bankana</name>
    <dbReference type="NCBI Taxonomy" id="172846"/>
    <lineage>
        <taxon>Eukaryota</taxon>
        <taxon>Metazoa</taxon>
        <taxon>Ecdysozoa</taxon>
        <taxon>Arthropoda</taxon>
        <taxon>Chelicerata</taxon>
        <taxon>Arachnida</taxon>
        <taxon>Araneae</taxon>
        <taxon>Araneomorphae</taxon>
        <taxon>Entelegynae</taxon>
        <taxon>Araneoidea</taxon>
        <taxon>Araneidae</taxon>
        <taxon>Caerostris</taxon>
    </lineage>
</organism>
<proteinExistence type="predicted"/>